<protein>
    <submittedName>
        <fullName evidence="2">DUF218 domain-containing protein</fullName>
    </submittedName>
</protein>
<dbReference type="InterPro" id="IPR014729">
    <property type="entry name" value="Rossmann-like_a/b/a_fold"/>
</dbReference>
<dbReference type="RefSeq" id="WP_170840742.1">
    <property type="nucleotide sequence ID" value="NZ_FOHE01000008.1"/>
</dbReference>
<dbReference type="Gene3D" id="3.40.50.620">
    <property type="entry name" value="HUPs"/>
    <property type="match status" value="1"/>
</dbReference>
<dbReference type="CDD" id="cd06259">
    <property type="entry name" value="YdcF-like"/>
    <property type="match status" value="1"/>
</dbReference>
<evidence type="ECO:0000259" key="1">
    <source>
        <dbReference type="Pfam" id="PF02698"/>
    </source>
</evidence>
<feature type="domain" description="DUF218" evidence="1">
    <location>
        <begin position="32"/>
        <end position="145"/>
    </location>
</feature>
<dbReference type="Proteomes" id="UP000198618">
    <property type="component" value="Unassembled WGS sequence"/>
</dbReference>
<accession>A0A1I0D4E1</accession>
<dbReference type="STRING" id="930131.SAMN05216389_1083"/>
<dbReference type="EMBL" id="FOHE01000008">
    <property type="protein sequence ID" value="SET27005.1"/>
    <property type="molecule type" value="Genomic_DNA"/>
</dbReference>
<proteinExistence type="predicted"/>
<sequence length="201" mass="23140">MLLSSINLDKLSREQKTSLIFDGTEDDGIQGDCILLFGDRSSSRSRKAADLFLKKRAPYIIVSGSGNRWGDNETPEAIWMKGQLLNFGVPEDKIFLELEADNTTENVLGAAYVLEKKIGLHRIKRILIVSAPFHVKRCYLTLRTYMPNWIDYSFCPDDRKRGRKHNWWTDPKEEKTINKEIASLIRYTNMGILNDVDIKDL</sequence>
<evidence type="ECO:0000313" key="2">
    <source>
        <dbReference type="EMBL" id="SET27005.1"/>
    </source>
</evidence>
<dbReference type="Pfam" id="PF02698">
    <property type="entry name" value="DUF218"/>
    <property type="match status" value="1"/>
</dbReference>
<dbReference type="AlphaFoldDB" id="A0A1I0D4E1"/>
<dbReference type="PANTHER" id="PTHR30336:SF20">
    <property type="entry name" value="DUF218 DOMAIN-CONTAINING PROTEIN"/>
    <property type="match status" value="1"/>
</dbReference>
<evidence type="ECO:0000313" key="3">
    <source>
        <dbReference type="Proteomes" id="UP000198618"/>
    </source>
</evidence>
<dbReference type="InterPro" id="IPR003848">
    <property type="entry name" value="DUF218"/>
</dbReference>
<reference evidence="2 3" key="1">
    <citation type="submission" date="2016-10" db="EMBL/GenBank/DDBJ databases">
        <authorList>
            <person name="de Groot N.N."/>
        </authorList>
    </citation>
    <scope>NUCLEOTIDE SEQUENCE [LARGE SCALE GENOMIC DNA]</scope>
    <source>
        <strain evidence="2 3">IBRC-M 10780</strain>
    </source>
</reference>
<gene>
    <name evidence="2" type="ORF">SAMN05216389_1083</name>
</gene>
<dbReference type="GO" id="GO:0005886">
    <property type="term" value="C:plasma membrane"/>
    <property type="evidence" value="ECO:0007669"/>
    <property type="project" value="TreeGrafter"/>
</dbReference>
<dbReference type="PANTHER" id="PTHR30336">
    <property type="entry name" value="INNER MEMBRANE PROTEIN, PROBABLE PERMEASE"/>
    <property type="match status" value="1"/>
</dbReference>
<name>A0A1I0D4E1_9BACI</name>
<organism evidence="2 3">
    <name type="scientific">Oceanobacillus limi</name>
    <dbReference type="NCBI Taxonomy" id="930131"/>
    <lineage>
        <taxon>Bacteria</taxon>
        <taxon>Bacillati</taxon>
        <taxon>Bacillota</taxon>
        <taxon>Bacilli</taxon>
        <taxon>Bacillales</taxon>
        <taxon>Bacillaceae</taxon>
        <taxon>Oceanobacillus</taxon>
    </lineage>
</organism>
<keyword evidence="3" id="KW-1185">Reference proteome</keyword>
<dbReference type="InterPro" id="IPR051599">
    <property type="entry name" value="Cell_Envelope_Assoc"/>
</dbReference>